<evidence type="ECO:0000313" key="1">
    <source>
        <dbReference type="EMBL" id="ADV13020.1"/>
    </source>
</evidence>
<organism evidence="1 2">
    <name type="scientific">Mesorhizobium ciceri biovar biserrulae (strain HAMBI 2942 / LMG 23838 / WSM1271)</name>
    <dbReference type="NCBI Taxonomy" id="765698"/>
    <lineage>
        <taxon>Bacteria</taxon>
        <taxon>Pseudomonadati</taxon>
        <taxon>Pseudomonadota</taxon>
        <taxon>Alphaproteobacteria</taxon>
        <taxon>Hyphomicrobiales</taxon>
        <taxon>Phyllobacteriaceae</taxon>
        <taxon>Mesorhizobium</taxon>
    </lineage>
</organism>
<gene>
    <name evidence="1" type="ordered locus">Mesci_3904</name>
</gene>
<evidence type="ECO:0000313" key="2">
    <source>
        <dbReference type="Proteomes" id="UP000007471"/>
    </source>
</evidence>
<dbReference type="Proteomes" id="UP000007471">
    <property type="component" value="Chromosome"/>
</dbReference>
<accession>E8T8X2</accession>
<dbReference type="PATRIC" id="fig|765698.3.peg.4395"/>
<dbReference type="KEGG" id="mci:Mesci_3904"/>
<reference evidence="2" key="1">
    <citation type="submission" date="2011-01" db="EMBL/GenBank/DDBJ databases">
        <title>Complete sequence of chromosome of Mesorhizobium ciceri bv. biserrulae WSM1271.</title>
        <authorList>
            <person name="Lucas S."/>
            <person name="Copeland A."/>
            <person name="Lapidus A."/>
            <person name="Cheng J.-F."/>
            <person name="Goodwin L."/>
            <person name="Pitluck S."/>
            <person name="Teshima H."/>
            <person name="Detter J.C."/>
            <person name="Han C."/>
            <person name="Tapia R."/>
            <person name="Land M."/>
            <person name="Hauser L."/>
            <person name="Kyrpides N."/>
            <person name="Ivanova N."/>
            <person name="Nandasena K."/>
            <person name="Reeve W.G."/>
            <person name="Howieson J.G."/>
            <person name="O'Hara G."/>
            <person name="Tiwari R.P."/>
            <person name="Woyke T."/>
        </authorList>
    </citation>
    <scope>NUCLEOTIDE SEQUENCE [LARGE SCALE GENOMIC DNA]</scope>
    <source>
        <strain evidence="2">HAMBI 2942 / LMG 23838 / WSM1271</strain>
    </source>
</reference>
<proteinExistence type="predicted"/>
<sequence length="149" mass="16907">MQDSDGGRWWRDQVAPYLDLAKATAGFEGLIAKLMSERFTASKEPMDEQQPGKWPLRWLLERDGPESVLEWWLGEHLAILFEHHFNMPAKVKQSRSISKDGEVVAVRGPYIAFALAVLQDAGVGNADGSPIKATSILQFRRREMRKSRK</sequence>
<protein>
    <submittedName>
        <fullName evidence="1">Uncharacterized protein</fullName>
    </submittedName>
</protein>
<name>E8T8X2_MESCW</name>
<dbReference type="EMBL" id="CP002447">
    <property type="protein sequence ID" value="ADV13020.1"/>
    <property type="molecule type" value="Genomic_DNA"/>
</dbReference>
<dbReference type="HOGENOM" id="CLU_1747469_0_0_5"/>
<dbReference type="AlphaFoldDB" id="E8T8X2"/>